<dbReference type="InterPro" id="IPR016137">
    <property type="entry name" value="RGS"/>
</dbReference>
<accession>A0A0G4IYK3</accession>
<gene>
    <name evidence="4" type="ORF">PBRA_001474</name>
    <name evidence="5" type="ORF">PLBR_LOCUS1290</name>
</gene>
<feature type="domain" description="RGS" evidence="3">
    <location>
        <begin position="293"/>
        <end position="410"/>
    </location>
</feature>
<dbReference type="Pfam" id="PF00615">
    <property type="entry name" value="RGS"/>
    <property type="match status" value="1"/>
</dbReference>
<dbReference type="PRINTS" id="PR01301">
    <property type="entry name" value="RGSPROTEIN"/>
</dbReference>
<dbReference type="CDD" id="cd07440">
    <property type="entry name" value="RGS"/>
    <property type="match status" value="1"/>
</dbReference>
<evidence type="ECO:0000259" key="3">
    <source>
        <dbReference type="PROSITE" id="PS50132"/>
    </source>
</evidence>
<dbReference type="EMBL" id="CDSF01000101">
    <property type="protein sequence ID" value="CEP00420.1"/>
    <property type="molecule type" value="Genomic_DNA"/>
</dbReference>
<dbReference type="AlphaFoldDB" id="A0A0G4IYK3"/>
<feature type="transmembrane region" description="Helical" evidence="1">
    <location>
        <begin position="74"/>
        <end position="95"/>
    </location>
</feature>
<geneLocation type="mitochondrion" evidence="5"/>
<dbReference type="SMART" id="SM00315">
    <property type="entry name" value="RGS"/>
    <property type="match status" value="1"/>
</dbReference>
<feature type="chain" id="PRO_5033223377" description="RGS domain-containing protein" evidence="2">
    <location>
        <begin position="21"/>
        <end position="452"/>
    </location>
</feature>
<dbReference type="PANTHER" id="PTHR10845:SF192">
    <property type="entry name" value="DOUBLE HIT, ISOFORM B"/>
    <property type="match status" value="1"/>
</dbReference>
<feature type="signal peptide" evidence="2">
    <location>
        <begin position="1"/>
        <end position="20"/>
    </location>
</feature>
<dbReference type="SUPFAM" id="SSF48097">
    <property type="entry name" value="Regulator of G-protein signaling, RGS"/>
    <property type="match status" value="1"/>
</dbReference>
<keyword evidence="2" id="KW-0732">Signal</keyword>
<dbReference type="InterPro" id="IPR044926">
    <property type="entry name" value="RGS_subdomain_2"/>
</dbReference>
<evidence type="ECO:0000313" key="6">
    <source>
        <dbReference type="Proteomes" id="UP000039324"/>
    </source>
</evidence>
<reference evidence="4 6" key="1">
    <citation type="submission" date="2015-02" db="EMBL/GenBank/DDBJ databases">
        <authorList>
            <person name="Chooi Y.-H."/>
        </authorList>
    </citation>
    <scope>NUCLEOTIDE SEQUENCE [LARGE SCALE GENOMIC DNA]</scope>
    <source>
        <strain evidence="4">E3</strain>
    </source>
</reference>
<proteinExistence type="predicted"/>
<keyword evidence="6" id="KW-1185">Reference proteome</keyword>
<protein>
    <recommendedName>
        <fullName evidence="3">RGS domain-containing protein</fullName>
    </recommendedName>
</protein>
<dbReference type="Proteomes" id="UP000290189">
    <property type="component" value="Unassembled WGS sequence"/>
</dbReference>
<dbReference type="OrthoDB" id="196547at2759"/>
<keyword evidence="1" id="KW-0812">Transmembrane</keyword>
<evidence type="ECO:0000313" key="7">
    <source>
        <dbReference type="Proteomes" id="UP000290189"/>
    </source>
</evidence>
<dbReference type="STRING" id="37360.A0A0G4IYK3"/>
<evidence type="ECO:0000256" key="1">
    <source>
        <dbReference type="SAM" id="Phobius"/>
    </source>
</evidence>
<feature type="transmembrane region" description="Helical" evidence="1">
    <location>
        <begin position="137"/>
        <end position="160"/>
    </location>
</feature>
<dbReference type="EMBL" id="OVEO01000002">
    <property type="protein sequence ID" value="SPQ94075.1"/>
    <property type="molecule type" value="Genomic_DNA"/>
</dbReference>
<feature type="transmembrane region" description="Helical" evidence="1">
    <location>
        <begin position="243"/>
        <end position="262"/>
    </location>
</feature>
<dbReference type="PANTHER" id="PTHR10845">
    <property type="entry name" value="REGULATOR OF G PROTEIN SIGNALING"/>
    <property type="match status" value="1"/>
</dbReference>
<dbReference type="Gene3D" id="1.10.167.10">
    <property type="entry name" value="Regulator of G-protein Signalling 4, domain 2"/>
    <property type="match status" value="1"/>
</dbReference>
<keyword evidence="5" id="KW-0496">Mitochondrion</keyword>
<dbReference type="Proteomes" id="UP000039324">
    <property type="component" value="Unassembled WGS sequence"/>
</dbReference>
<evidence type="ECO:0000256" key="2">
    <source>
        <dbReference type="SAM" id="SignalP"/>
    </source>
</evidence>
<name>A0A0G4IYK3_PLABS</name>
<keyword evidence="1" id="KW-0472">Membrane</keyword>
<organism evidence="4 6">
    <name type="scientific">Plasmodiophora brassicae</name>
    <name type="common">Clubroot disease agent</name>
    <dbReference type="NCBI Taxonomy" id="37360"/>
    <lineage>
        <taxon>Eukaryota</taxon>
        <taxon>Sar</taxon>
        <taxon>Rhizaria</taxon>
        <taxon>Endomyxa</taxon>
        <taxon>Phytomyxea</taxon>
        <taxon>Plasmodiophorida</taxon>
        <taxon>Plasmodiophoridae</taxon>
        <taxon>Plasmodiophora</taxon>
    </lineage>
</organism>
<dbReference type="InterPro" id="IPR036305">
    <property type="entry name" value="RGS_sf"/>
</dbReference>
<feature type="transmembrane region" description="Helical" evidence="1">
    <location>
        <begin position="219"/>
        <end position="237"/>
    </location>
</feature>
<evidence type="ECO:0000313" key="4">
    <source>
        <dbReference type="EMBL" id="CEP00420.1"/>
    </source>
</evidence>
<feature type="transmembrane region" description="Helical" evidence="1">
    <location>
        <begin position="180"/>
        <end position="199"/>
    </location>
</feature>
<reference evidence="5 7" key="2">
    <citation type="submission" date="2018-03" db="EMBL/GenBank/DDBJ databases">
        <authorList>
            <person name="Fogelqvist J."/>
        </authorList>
    </citation>
    <scope>NUCLEOTIDE SEQUENCE [LARGE SCALE GENOMIC DNA]</scope>
</reference>
<sequence>METVFIVWTAVLIVHLPVLALPMTYWHYSDRDPIRCQGPTTLLYQSVLTVLFTSDQIVRCLVSRMVPVALEVPFGQSLLALMVLNMLFYVVRLYVAFSKTAQQIAAHETMTSATSPSMVAMKRHTQVLNLLIDRRTAVLYTLGHLLLQNSLQVTYMLLYPGLAWSSLYVAEQARPAQFDTLLNIGLVLDMFPVIAFIVLAWKLRVVVDAFGIKSMLRKIGWCSLFAFTVYILTTLVLNAVSDLYIPYMISVFNLDMFMYFAFIQPVCRARRSPPHGKAQDGVRPSELARGTEEFIEFLRSPPCLAAFEKHLEAEFCIESLLFWADVEAFRSLPQADMVVASEVIFDKYLRVDAPFGVNLPSRWLHEFRDVMFNNGKVDAEGALSATMFDGAAQQIVELMYSNSLGRFKEAHSTIWGDFQHARHERNVLAKLNTNVTGASRRSVSSTTESSST</sequence>
<keyword evidence="1" id="KW-1133">Transmembrane helix</keyword>
<dbReference type="PROSITE" id="PS50132">
    <property type="entry name" value="RGS"/>
    <property type="match status" value="1"/>
</dbReference>
<evidence type="ECO:0000313" key="5">
    <source>
        <dbReference type="EMBL" id="SPQ94075.1"/>
    </source>
</evidence>